<dbReference type="AlphaFoldDB" id="A0A7R8Z0F8"/>
<dbReference type="PANTHER" id="PTHR11012:SF56">
    <property type="entry name" value="CHK KINASE-LIKE DOMAIN-CONTAINING PROTEIN-RELATED"/>
    <property type="match status" value="1"/>
</dbReference>
<evidence type="ECO:0000313" key="3">
    <source>
        <dbReference type="Proteomes" id="UP000594454"/>
    </source>
</evidence>
<accession>A0A7R8Z0F8</accession>
<gene>
    <name evidence="2" type="ORF">HERILL_LOCUS13906</name>
</gene>
<dbReference type="SMART" id="SM00587">
    <property type="entry name" value="CHK"/>
    <property type="match status" value="1"/>
</dbReference>
<proteinExistence type="predicted"/>
<dbReference type="Pfam" id="PF02958">
    <property type="entry name" value="EcKL"/>
    <property type="match status" value="1"/>
</dbReference>
<evidence type="ECO:0000259" key="1">
    <source>
        <dbReference type="SMART" id="SM00587"/>
    </source>
</evidence>
<protein>
    <recommendedName>
        <fullName evidence="1">CHK kinase-like domain-containing protein</fullName>
    </recommendedName>
</protein>
<dbReference type="Proteomes" id="UP000594454">
    <property type="component" value="Chromosome 5"/>
</dbReference>
<dbReference type="SUPFAM" id="SSF56112">
    <property type="entry name" value="Protein kinase-like (PK-like)"/>
    <property type="match status" value="1"/>
</dbReference>
<sequence length="268" mass="30403">MSHETCKEFIPPSYLSRKFFKRSLEKGLAIEGIEIVDFQMTPGSQPGDNYTSTIYRARVIYNHVQSRSNKISLVIKSIPIDEAHSVIEEFGIVDKEINVYKELLPKLSKILGTTVVAPKFYDVFAESHRNLVFQDMKPLGFIAADREIGLDEHHLEVALKKIAVFHAASIELLRKEPTIEQHFREGTFAEAAIVNPIFQMSFRDSMKLAAGILSKMPGYERFSDKLMKIYENFVGIALKMVKPDPQNDIKTLYSSTTKGPSSIVWESI</sequence>
<organism evidence="2 3">
    <name type="scientific">Hermetia illucens</name>
    <name type="common">Black soldier fly</name>
    <dbReference type="NCBI Taxonomy" id="343691"/>
    <lineage>
        <taxon>Eukaryota</taxon>
        <taxon>Metazoa</taxon>
        <taxon>Ecdysozoa</taxon>
        <taxon>Arthropoda</taxon>
        <taxon>Hexapoda</taxon>
        <taxon>Insecta</taxon>
        <taxon>Pterygota</taxon>
        <taxon>Neoptera</taxon>
        <taxon>Endopterygota</taxon>
        <taxon>Diptera</taxon>
        <taxon>Brachycera</taxon>
        <taxon>Stratiomyomorpha</taxon>
        <taxon>Stratiomyidae</taxon>
        <taxon>Hermetiinae</taxon>
        <taxon>Hermetia</taxon>
    </lineage>
</organism>
<dbReference type="EMBL" id="LR899013">
    <property type="protein sequence ID" value="CAD7091491.1"/>
    <property type="molecule type" value="Genomic_DNA"/>
</dbReference>
<reference evidence="2 3" key="1">
    <citation type="submission" date="2020-11" db="EMBL/GenBank/DDBJ databases">
        <authorList>
            <person name="Wallbank WR R."/>
            <person name="Pardo Diaz C."/>
            <person name="Kozak K."/>
            <person name="Martin S."/>
            <person name="Jiggins C."/>
            <person name="Moest M."/>
            <person name="Warren A I."/>
            <person name="Generalovic N T."/>
            <person name="Byers J.R.P. K."/>
            <person name="Montejo-Kovacevich G."/>
            <person name="Yen C E."/>
        </authorList>
    </citation>
    <scope>NUCLEOTIDE SEQUENCE [LARGE SCALE GENOMIC DNA]</scope>
</reference>
<feature type="domain" description="CHK kinase-like" evidence="1">
    <location>
        <begin position="131"/>
        <end position="260"/>
    </location>
</feature>
<keyword evidence="3" id="KW-1185">Reference proteome</keyword>
<dbReference type="InterPro" id="IPR011009">
    <property type="entry name" value="Kinase-like_dom_sf"/>
</dbReference>
<dbReference type="PANTHER" id="PTHR11012">
    <property type="entry name" value="PROTEIN KINASE-LIKE DOMAIN-CONTAINING"/>
    <property type="match status" value="1"/>
</dbReference>
<dbReference type="InterPro" id="IPR015897">
    <property type="entry name" value="CHK_kinase-like"/>
</dbReference>
<evidence type="ECO:0000313" key="2">
    <source>
        <dbReference type="EMBL" id="CAD7091491.1"/>
    </source>
</evidence>
<dbReference type="OrthoDB" id="8250698at2759"/>
<dbReference type="InterPro" id="IPR004119">
    <property type="entry name" value="EcKL"/>
</dbReference>
<name>A0A7R8Z0F8_HERIL</name>
<dbReference type="InParanoid" id="A0A7R8Z0F8"/>